<evidence type="ECO:0000313" key="7">
    <source>
        <dbReference type="EMBL" id="KAA6181741.1"/>
    </source>
</evidence>
<keyword evidence="2 6" id="KW-0698">rRNA processing</keyword>
<evidence type="ECO:0000256" key="2">
    <source>
        <dbReference type="ARBA" id="ARBA00022552"/>
    </source>
</evidence>
<dbReference type="CDD" id="cd02440">
    <property type="entry name" value="AdoMet_MTases"/>
    <property type="match status" value="1"/>
</dbReference>
<feature type="binding site" evidence="6">
    <location>
        <begin position="149"/>
        <end position="150"/>
    </location>
    <ligand>
        <name>S-adenosyl-L-methionine</name>
        <dbReference type="ChEBI" id="CHEBI:59789"/>
    </ligand>
</feature>
<name>A0A5M8FFC6_9GAMM</name>
<organism evidence="7 8">
    <name type="scientific">Thiohalocapsa marina</name>
    <dbReference type="NCBI Taxonomy" id="424902"/>
    <lineage>
        <taxon>Bacteria</taxon>
        <taxon>Pseudomonadati</taxon>
        <taxon>Pseudomonadota</taxon>
        <taxon>Gammaproteobacteria</taxon>
        <taxon>Chromatiales</taxon>
        <taxon>Chromatiaceae</taxon>
        <taxon>Thiohalocapsa</taxon>
    </lineage>
</organism>
<dbReference type="RefSeq" id="WP_150094956.1">
    <property type="nucleotide sequence ID" value="NZ_JBFUOH010000013.1"/>
</dbReference>
<keyword evidence="1 6" id="KW-0963">Cytoplasm</keyword>
<gene>
    <name evidence="6 7" type="primary">rsmG</name>
    <name evidence="7" type="ORF">F2Q65_18930</name>
</gene>
<evidence type="ECO:0000256" key="1">
    <source>
        <dbReference type="ARBA" id="ARBA00022490"/>
    </source>
</evidence>
<dbReference type="NCBIfam" id="TIGR00138">
    <property type="entry name" value="rsmG_gidB"/>
    <property type="match status" value="1"/>
</dbReference>
<dbReference type="OrthoDB" id="9808773at2"/>
<comment type="function">
    <text evidence="6">Specifically methylates the N7 position of guanine in position 527 of 16S rRNA.</text>
</comment>
<dbReference type="Pfam" id="PF02527">
    <property type="entry name" value="GidB"/>
    <property type="match status" value="1"/>
</dbReference>
<comment type="similarity">
    <text evidence="6">Belongs to the methyltransferase superfamily. RNA methyltransferase RsmG family.</text>
</comment>
<evidence type="ECO:0000313" key="8">
    <source>
        <dbReference type="Proteomes" id="UP000322981"/>
    </source>
</evidence>
<feature type="binding site" evidence="6">
    <location>
        <position position="164"/>
    </location>
    <ligand>
        <name>S-adenosyl-L-methionine</name>
        <dbReference type="ChEBI" id="CHEBI:59789"/>
    </ligand>
</feature>
<dbReference type="InterPro" id="IPR029063">
    <property type="entry name" value="SAM-dependent_MTases_sf"/>
</dbReference>
<dbReference type="HAMAP" id="MF_00074">
    <property type="entry name" value="16SrRNA_methyltr_G"/>
    <property type="match status" value="1"/>
</dbReference>
<keyword evidence="8" id="KW-1185">Reference proteome</keyword>
<proteinExistence type="inferred from homology"/>
<comment type="caution">
    <text evidence="7">The sequence shown here is derived from an EMBL/GenBank/DDBJ whole genome shotgun (WGS) entry which is preliminary data.</text>
</comment>
<evidence type="ECO:0000256" key="6">
    <source>
        <dbReference type="HAMAP-Rule" id="MF_00074"/>
    </source>
</evidence>
<feature type="binding site" evidence="6">
    <location>
        <position position="103"/>
    </location>
    <ligand>
        <name>S-adenosyl-L-methionine</name>
        <dbReference type="ChEBI" id="CHEBI:59789"/>
    </ligand>
</feature>
<reference evidence="7 8" key="1">
    <citation type="submission" date="2019-09" db="EMBL/GenBank/DDBJ databases">
        <title>Whole-genome sequence of the purple sulfur bacterium Thiohalocapsa marina DSM 19078.</title>
        <authorList>
            <person name="Kyndt J.A."/>
            <person name="Meyer T.E."/>
        </authorList>
    </citation>
    <scope>NUCLEOTIDE SEQUENCE [LARGE SCALE GENOMIC DNA]</scope>
    <source>
        <strain evidence="7 8">DSM 19078</strain>
    </source>
</reference>
<feature type="binding site" evidence="6">
    <location>
        <position position="98"/>
    </location>
    <ligand>
        <name>S-adenosyl-L-methionine</name>
        <dbReference type="ChEBI" id="CHEBI:59789"/>
    </ligand>
</feature>
<dbReference type="PANTHER" id="PTHR31760:SF0">
    <property type="entry name" value="S-ADENOSYL-L-METHIONINE-DEPENDENT METHYLTRANSFERASES SUPERFAMILY PROTEIN"/>
    <property type="match status" value="1"/>
</dbReference>
<keyword evidence="4 6" id="KW-0808">Transferase</keyword>
<dbReference type="GO" id="GO:0005829">
    <property type="term" value="C:cytosol"/>
    <property type="evidence" value="ECO:0007669"/>
    <property type="project" value="TreeGrafter"/>
</dbReference>
<keyword evidence="3 6" id="KW-0489">Methyltransferase</keyword>
<dbReference type="EMBL" id="VWXX01000063">
    <property type="protein sequence ID" value="KAA6181741.1"/>
    <property type="molecule type" value="Genomic_DNA"/>
</dbReference>
<comment type="catalytic activity">
    <reaction evidence="6">
        <text>guanosine(527) in 16S rRNA + S-adenosyl-L-methionine = N(7)-methylguanosine(527) in 16S rRNA + S-adenosyl-L-homocysteine</text>
        <dbReference type="Rhea" id="RHEA:42732"/>
        <dbReference type="Rhea" id="RHEA-COMP:10209"/>
        <dbReference type="Rhea" id="RHEA-COMP:10210"/>
        <dbReference type="ChEBI" id="CHEBI:57856"/>
        <dbReference type="ChEBI" id="CHEBI:59789"/>
        <dbReference type="ChEBI" id="CHEBI:74269"/>
        <dbReference type="ChEBI" id="CHEBI:74480"/>
        <dbReference type="EC" id="2.1.1.170"/>
    </reaction>
</comment>
<dbReference type="GO" id="GO:0070043">
    <property type="term" value="F:rRNA (guanine-N7-)-methyltransferase activity"/>
    <property type="evidence" value="ECO:0007669"/>
    <property type="project" value="UniProtKB-UniRule"/>
</dbReference>
<dbReference type="SUPFAM" id="SSF53335">
    <property type="entry name" value="S-adenosyl-L-methionine-dependent methyltransferases"/>
    <property type="match status" value="1"/>
</dbReference>
<evidence type="ECO:0000256" key="5">
    <source>
        <dbReference type="ARBA" id="ARBA00022691"/>
    </source>
</evidence>
<dbReference type="InterPro" id="IPR003682">
    <property type="entry name" value="rRNA_ssu_MeTfrase_G"/>
</dbReference>
<dbReference type="Proteomes" id="UP000322981">
    <property type="component" value="Unassembled WGS sequence"/>
</dbReference>
<comment type="subcellular location">
    <subcellularLocation>
        <location evidence="6">Cytoplasm</location>
    </subcellularLocation>
</comment>
<sequence length="236" mass="25188">MSPVSTDAGTGPGATADATQVLRRRLDRGLGQMPPGIGDHLDAAARDRLIAFLGLLARWNRAYNLTAVRDPADMVPRHLLDSLAVLPWITRGPVLDAGTGAGLPGIPLAIARPELGFTLLDSNGKKTRFVRQAVLELGLDNVQVVQSRLETYRPGQKFATIVARAVTSLAALRANCAHLAFSDARLLALKGRLPEQEIADLVAASATTVQVHPLRVPLLEGERNLIEIPFNATAHG</sequence>
<evidence type="ECO:0000256" key="4">
    <source>
        <dbReference type="ARBA" id="ARBA00022679"/>
    </source>
</evidence>
<comment type="caution">
    <text evidence="6">Lacks conserved residue(s) required for the propagation of feature annotation.</text>
</comment>
<dbReference type="PIRSF" id="PIRSF003078">
    <property type="entry name" value="GidB"/>
    <property type="match status" value="1"/>
</dbReference>
<keyword evidence="5 6" id="KW-0949">S-adenosyl-L-methionine</keyword>
<accession>A0A5M8FFC6</accession>
<evidence type="ECO:0000256" key="3">
    <source>
        <dbReference type="ARBA" id="ARBA00022603"/>
    </source>
</evidence>
<dbReference type="EC" id="2.1.1.170" evidence="6"/>
<protein>
    <recommendedName>
        <fullName evidence="6">Ribosomal RNA small subunit methyltransferase G</fullName>
        <ecNumber evidence="6">2.1.1.170</ecNumber>
    </recommendedName>
    <alternativeName>
        <fullName evidence="6">16S rRNA 7-methylguanosine methyltransferase</fullName>
        <shortName evidence="6">16S rRNA m7G methyltransferase</shortName>
    </alternativeName>
</protein>
<dbReference type="AlphaFoldDB" id="A0A5M8FFC6"/>
<dbReference type="PANTHER" id="PTHR31760">
    <property type="entry name" value="S-ADENOSYL-L-METHIONINE-DEPENDENT METHYLTRANSFERASES SUPERFAMILY PROTEIN"/>
    <property type="match status" value="1"/>
</dbReference>
<dbReference type="Gene3D" id="3.40.50.150">
    <property type="entry name" value="Vaccinia Virus protein VP39"/>
    <property type="match status" value="1"/>
</dbReference>